<evidence type="ECO:0000313" key="2">
    <source>
        <dbReference type="Proteomes" id="UP000054018"/>
    </source>
</evidence>
<keyword evidence="2" id="KW-1185">Reference proteome</keyword>
<organism evidence="1 2">
    <name type="scientific">Pisolithus microcarpus 441</name>
    <dbReference type="NCBI Taxonomy" id="765257"/>
    <lineage>
        <taxon>Eukaryota</taxon>
        <taxon>Fungi</taxon>
        <taxon>Dikarya</taxon>
        <taxon>Basidiomycota</taxon>
        <taxon>Agaricomycotina</taxon>
        <taxon>Agaricomycetes</taxon>
        <taxon>Agaricomycetidae</taxon>
        <taxon>Boletales</taxon>
        <taxon>Sclerodermatineae</taxon>
        <taxon>Pisolithaceae</taxon>
        <taxon>Pisolithus</taxon>
    </lineage>
</organism>
<evidence type="ECO:0000313" key="1">
    <source>
        <dbReference type="EMBL" id="KIK27183.1"/>
    </source>
</evidence>
<dbReference type="AlphaFoldDB" id="A0A0D0A556"/>
<reference evidence="1 2" key="1">
    <citation type="submission" date="2014-04" db="EMBL/GenBank/DDBJ databases">
        <authorList>
            <consortium name="DOE Joint Genome Institute"/>
            <person name="Kuo A."/>
            <person name="Kohler A."/>
            <person name="Costa M.D."/>
            <person name="Nagy L.G."/>
            <person name="Floudas D."/>
            <person name="Copeland A."/>
            <person name="Barry K.W."/>
            <person name="Cichocki N."/>
            <person name="Veneault-Fourrey C."/>
            <person name="LaButti K."/>
            <person name="Lindquist E.A."/>
            <person name="Lipzen A."/>
            <person name="Lundell T."/>
            <person name="Morin E."/>
            <person name="Murat C."/>
            <person name="Sun H."/>
            <person name="Tunlid A."/>
            <person name="Henrissat B."/>
            <person name="Grigoriev I.V."/>
            <person name="Hibbett D.S."/>
            <person name="Martin F."/>
            <person name="Nordberg H.P."/>
            <person name="Cantor M.N."/>
            <person name="Hua S.X."/>
        </authorList>
    </citation>
    <scope>NUCLEOTIDE SEQUENCE [LARGE SCALE GENOMIC DNA]</scope>
    <source>
        <strain evidence="1 2">441</strain>
    </source>
</reference>
<proteinExistence type="predicted"/>
<name>A0A0D0A556_9AGAM</name>
<sequence length="68" mass="7518">MSLARLVVTKSPNVWSARSRDLPHHVPRLPLRHPRITAVAETGVNGQSRTAMTLLNGGQRRKLKRIGG</sequence>
<dbReference type="Proteomes" id="UP000054018">
    <property type="component" value="Unassembled WGS sequence"/>
</dbReference>
<dbReference type="EMBL" id="KN833697">
    <property type="protein sequence ID" value="KIK27183.1"/>
    <property type="molecule type" value="Genomic_DNA"/>
</dbReference>
<accession>A0A0D0A556</accession>
<protein>
    <submittedName>
        <fullName evidence="1">Uncharacterized protein</fullName>
    </submittedName>
</protein>
<reference evidence="2" key="2">
    <citation type="submission" date="2015-01" db="EMBL/GenBank/DDBJ databases">
        <title>Evolutionary Origins and Diversification of the Mycorrhizal Mutualists.</title>
        <authorList>
            <consortium name="DOE Joint Genome Institute"/>
            <consortium name="Mycorrhizal Genomics Consortium"/>
            <person name="Kohler A."/>
            <person name="Kuo A."/>
            <person name="Nagy L.G."/>
            <person name="Floudas D."/>
            <person name="Copeland A."/>
            <person name="Barry K.W."/>
            <person name="Cichocki N."/>
            <person name="Veneault-Fourrey C."/>
            <person name="LaButti K."/>
            <person name="Lindquist E.A."/>
            <person name="Lipzen A."/>
            <person name="Lundell T."/>
            <person name="Morin E."/>
            <person name="Murat C."/>
            <person name="Riley R."/>
            <person name="Ohm R."/>
            <person name="Sun H."/>
            <person name="Tunlid A."/>
            <person name="Henrissat B."/>
            <person name="Grigoriev I.V."/>
            <person name="Hibbett D.S."/>
            <person name="Martin F."/>
        </authorList>
    </citation>
    <scope>NUCLEOTIDE SEQUENCE [LARGE SCALE GENOMIC DNA]</scope>
    <source>
        <strain evidence="2">441</strain>
    </source>
</reference>
<dbReference type="HOGENOM" id="CLU_2794872_0_0_1"/>
<gene>
    <name evidence="1" type="ORF">PISMIDRAFT_675032</name>
</gene>